<dbReference type="EMBL" id="JANQDX010000009">
    <property type="protein sequence ID" value="KAL0919475.1"/>
    <property type="molecule type" value="Genomic_DNA"/>
</dbReference>
<feature type="region of interest" description="Disordered" evidence="1">
    <location>
        <begin position="405"/>
        <end position="452"/>
    </location>
</feature>
<evidence type="ECO:0000256" key="1">
    <source>
        <dbReference type="SAM" id="MobiDB-lite"/>
    </source>
</evidence>
<evidence type="ECO:0000313" key="3">
    <source>
        <dbReference type="Proteomes" id="UP001552299"/>
    </source>
</evidence>
<accession>A0ABD0V3W2</accession>
<proteinExistence type="predicted"/>
<evidence type="ECO:0000313" key="2">
    <source>
        <dbReference type="EMBL" id="KAL0919475.1"/>
    </source>
</evidence>
<organism evidence="2 3">
    <name type="scientific">Dendrobium thyrsiflorum</name>
    <name type="common">Pinecone-like raceme dendrobium</name>
    <name type="synonym">Orchid</name>
    <dbReference type="NCBI Taxonomy" id="117978"/>
    <lineage>
        <taxon>Eukaryota</taxon>
        <taxon>Viridiplantae</taxon>
        <taxon>Streptophyta</taxon>
        <taxon>Embryophyta</taxon>
        <taxon>Tracheophyta</taxon>
        <taxon>Spermatophyta</taxon>
        <taxon>Magnoliopsida</taxon>
        <taxon>Liliopsida</taxon>
        <taxon>Asparagales</taxon>
        <taxon>Orchidaceae</taxon>
        <taxon>Epidendroideae</taxon>
        <taxon>Malaxideae</taxon>
        <taxon>Dendrobiinae</taxon>
        <taxon>Dendrobium</taxon>
    </lineage>
</organism>
<protein>
    <submittedName>
        <fullName evidence="2">Uncharacterized protein</fullName>
    </submittedName>
</protein>
<dbReference type="Proteomes" id="UP001552299">
    <property type="component" value="Unassembled WGS sequence"/>
</dbReference>
<feature type="compositionally biased region" description="Polar residues" evidence="1">
    <location>
        <begin position="406"/>
        <end position="416"/>
    </location>
</feature>
<sequence>MDLGLDRVFAVISLSQPSSPHTRPALPLSLSHPPPLSLFLSLTRPPLPLFPSLLRPTKQAPSKPPPPPTPSPPSSPRQACMGDPDVDHGFVFDDQGRTDILASPFFDMHFGTDETVDDNVDRILYQLNNTFRRAVGTSSTIHQVPGYLSGDYYLTDRLSSSSVTKLVCNFLPLTATNKSVSEGLQAKINASYLDRSASVVSSISLDDSDGSLDISSRSGSVLNLTDKLKLESKLPKLKPFLSDSETYSKVAEEGTNWNFEIPQISSSTLAITNMSPLALTCDPLVSIGPSIVHALRLSCSTFIINLHHHEHLHQTHKTLKKSTFPHVLSFDRSIGHVRHGTEESNHAKGSEKTSDDRATVEQEKFEQRKQDLGSLETCGLTLTKNKRKSFSQPKGLLINVLKTGPAGSTVNWSGDQSDPAYKTGSTSNRIEPAKTGGSTGEPDRFGKNQPIL</sequence>
<feature type="compositionally biased region" description="Basic and acidic residues" evidence="1">
    <location>
        <begin position="339"/>
        <end position="360"/>
    </location>
</feature>
<comment type="caution">
    <text evidence="2">The sequence shown here is derived from an EMBL/GenBank/DDBJ whole genome shotgun (WGS) entry which is preliminary data.</text>
</comment>
<keyword evidence="3" id="KW-1185">Reference proteome</keyword>
<name>A0ABD0V3W2_DENTH</name>
<feature type="compositionally biased region" description="Low complexity" evidence="1">
    <location>
        <begin position="50"/>
        <end position="61"/>
    </location>
</feature>
<feature type="region of interest" description="Disordered" evidence="1">
    <location>
        <begin position="50"/>
        <end position="88"/>
    </location>
</feature>
<dbReference type="AlphaFoldDB" id="A0ABD0V3W2"/>
<feature type="region of interest" description="Disordered" evidence="1">
    <location>
        <begin position="336"/>
        <end position="360"/>
    </location>
</feature>
<feature type="compositionally biased region" description="Pro residues" evidence="1">
    <location>
        <begin position="62"/>
        <end position="75"/>
    </location>
</feature>
<gene>
    <name evidence="2" type="ORF">M5K25_011570</name>
</gene>
<reference evidence="2 3" key="1">
    <citation type="journal article" date="2024" name="Plant Biotechnol. J.">
        <title>Dendrobium thyrsiflorum genome and its molecular insights into genes involved in important horticultural traits.</title>
        <authorList>
            <person name="Chen B."/>
            <person name="Wang J.Y."/>
            <person name="Zheng P.J."/>
            <person name="Li K.L."/>
            <person name="Liang Y.M."/>
            <person name="Chen X.F."/>
            <person name="Zhang C."/>
            <person name="Zhao X."/>
            <person name="He X."/>
            <person name="Zhang G.Q."/>
            <person name="Liu Z.J."/>
            <person name="Xu Q."/>
        </authorList>
    </citation>
    <scope>NUCLEOTIDE SEQUENCE [LARGE SCALE GENOMIC DNA]</scope>
    <source>
        <strain evidence="2">GZMU011</strain>
    </source>
</reference>